<evidence type="ECO:0000313" key="4">
    <source>
        <dbReference type="EMBL" id="KAA9301154.1"/>
    </source>
</evidence>
<dbReference type="InterPro" id="IPR051121">
    <property type="entry name" value="FAH"/>
</dbReference>
<comment type="caution">
    <text evidence="4">The sequence shown here is derived from an EMBL/GenBank/DDBJ whole genome shotgun (WGS) entry which is preliminary data.</text>
</comment>
<accession>A0A5N1GL69</accession>
<protein>
    <submittedName>
        <fullName evidence="4">Fumarylacetoacetate hydrolase family protein</fullName>
    </submittedName>
</protein>
<evidence type="ECO:0000259" key="3">
    <source>
        <dbReference type="Pfam" id="PF01557"/>
    </source>
</evidence>
<dbReference type="SUPFAM" id="SSF56529">
    <property type="entry name" value="FAH"/>
    <property type="match status" value="1"/>
</dbReference>
<comment type="similarity">
    <text evidence="1">Belongs to the FAH family.</text>
</comment>
<keyword evidence="2" id="KW-0479">Metal-binding</keyword>
<dbReference type="STRING" id="119206.AWM72_04070"/>
<evidence type="ECO:0000313" key="5">
    <source>
        <dbReference type="Proteomes" id="UP000327148"/>
    </source>
</evidence>
<dbReference type="Gene3D" id="3.90.850.10">
    <property type="entry name" value="Fumarylacetoacetase-like, C-terminal domain"/>
    <property type="match status" value="1"/>
</dbReference>
<name>A0A5N1GL69_9LACT</name>
<dbReference type="FunFam" id="3.90.850.10:FF:000002">
    <property type="entry name" value="2-hydroxyhepta-2,4-diene-1,7-dioate isomerase"/>
    <property type="match status" value="1"/>
</dbReference>
<dbReference type="InterPro" id="IPR011234">
    <property type="entry name" value="Fumarylacetoacetase-like_C"/>
</dbReference>
<gene>
    <name evidence="4" type="ORF">F6I03_04605</name>
</gene>
<dbReference type="GO" id="GO:0046872">
    <property type="term" value="F:metal ion binding"/>
    <property type="evidence" value="ECO:0007669"/>
    <property type="project" value="UniProtKB-KW"/>
</dbReference>
<evidence type="ECO:0000256" key="2">
    <source>
        <dbReference type="ARBA" id="ARBA00022723"/>
    </source>
</evidence>
<dbReference type="Pfam" id="PF01557">
    <property type="entry name" value="FAA_hydrolase"/>
    <property type="match status" value="1"/>
</dbReference>
<feature type="domain" description="Fumarylacetoacetase-like C-terminal" evidence="3">
    <location>
        <begin position="94"/>
        <end position="301"/>
    </location>
</feature>
<dbReference type="InterPro" id="IPR036663">
    <property type="entry name" value="Fumarylacetoacetase_C_sf"/>
</dbReference>
<dbReference type="GO" id="GO:0016787">
    <property type="term" value="F:hydrolase activity"/>
    <property type="evidence" value="ECO:0007669"/>
    <property type="project" value="UniProtKB-KW"/>
</dbReference>
<dbReference type="Proteomes" id="UP000327148">
    <property type="component" value="Unassembled WGS sequence"/>
</dbReference>
<dbReference type="OrthoDB" id="9805307at2"/>
<dbReference type="EMBL" id="VYWO01000002">
    <property type="protein sequence ID" value="KAA9301154.1"/>
    <property type="molecule type" value="Genomic_DNA"/>
</dbReference>
<organism evidence="4 5">
    <name type="scientific">Aerococcus sanguinicola</name>
    <dbReference type="NCBI Taxonomy" id="119206"/>
    <lineage>
        <taxon>Bacteria</taxon>
        <taxon>Bacillati</taxon>
        <taxon>Bacillota</taxon>
        <taxon>Bacilli</taxon>
        <taxon>Lactobacillales</taxon>
        <taxon>Aerococcaceae</taxon>
        <taxon>Aerococcus</taxon>
    </lineage>
</organism>
<dbReference type="PANTHER" id="PTHR42796:SF4">
    <property type="entry name" value="FUMARYLACETOACETATE HYDROLASE DOMAIN-CONTAINING PROTEIN 2A"/>
    <property type="match status" value="1"/>
</dbReference>
<dbReference type="PANTHER" id="PTHR42796">
    <property type="entry name" value="FUMARYLACETOACETATE HYDROLASE DOMAIN-CONTAINING PROTEIN 2A-RELATED"/>
    <property type="match status" value="1"/>
</dbReference>
<evidence type="ECO:0000256" key="1">
    <source>
        <dbReference type="ARBA" id="ARBA00010211"/>
    </source>
</evidence>
<dbReference type="GO" id="GO:0016853">
    <property type="term" value="F:isomerase activity"/>
    <property type="evidence" value="ECO:0007669"/>
    <property type="project" value="UniProtKB-ARBA"/>
</dbReference>
<keyword evidence="4" id="KW-0378">Hydrolase</keyword>
<dbReference type="AlphaFoldDB" id="A0A5N1GL69"/>
<sequence length="302" mass="33631">MKIRAFIERGISMQFFNYLHQGQPALGGHLDGRHYALSQWIFEHDNLLLRSTDDLIQADQSKDLIDRLQRLTSQDLPVLGTDIDFLPAVLAPEKILCVGLNYQDHIDEVDRSDAREEPTIFSKFNNALAACGQGIPFPSYGKQLDYEAELVAIVGEEIKDIQPEDFRPDMIFAYTAGNDLSLRDRQFASSQWLVGKTGDAFAPLGPYITLSDQLDPQGIKISCQVNGQTVQEASTQQMIFSIPEIVSYLSRHMTLKPGDLIFTGTPDGVIAGKTSEDQVWLQVGDQVCVSIEGIGQLENRII</sequence>
<reference evidence="4 5" key="1">
    <citation type="submission" date="2019-09" db="EMBL/GenBank/DDBJ databases">
        <title>Draft genome sequence assemblies of isolates from the urinary tract.</title>
        <authorList>
            <person name="Mores C.R."/>
            <person name="Putonti C."/>
            <person name="Wolfe A.J."/>
        </authorList>
    </citation>
    <scope>NUCLEOTIDE SEQUENCE [LARGE SCALE GENOMIC DNA]</scope>
    <source>
        <strain evidence="4 5">UMB623</strain>
    </source>
</reference>
<dbReference type="GO" id="GO:0019752">
    <property type="term" value="P:carboxylic acid metabolic process"/>
    <property type="evidence" value="ECO:0007669"/>
    <property type="project" value="UniProtKB-ARBA"/>
</dbReference>
<proteinExistence type="inferred from homology"/>